<evidence type="ECO:0000256" key="3">
    <source>
        <dbReference type="ARBA" id="ARBA00023315"/>
    </source>
</evidence>
<keyword evidence="5" id="KW-1185">Reference proteome</keyword>
<comment type="similarity">
    <text evidence="1">Belongs to the plant acyltransferase family.</text>
</comment>
<sequence length="447" mass="49850">MEEKTTMKPVEIIRTETIKPSSPTPSHLKTFKLSILDQLAPPVYVPMLFFYPNKDVIITAEQKSQQLKKSLSESLARFYPIAGRINNNTTIECSDEGAPYVEARYSGLLSNFLEQSADDITVVQGFLPAAMESFREASTWPLLLVQATFFDCGGLAIGVSMSHKFADATTIGIFMKSWAAASRGFGDEKVLVPALNGTSCFPQIDISGFQPPMVVLKKGESVTKRYVFDKPKIEAMKAKIADRSNHTSSQCDNGRAHQPTRVEVVTAIIWKCLMAASRSNSGVPKFVVSRSMNIRTRAEPPLPENLVGNFVATIASHTNEHEPEIQDLVAELRNGIREFTETRAKRLLGEDTLQVIFHGLKEVKEFMERDDTDGLFFTSMCNFQLYEKVDFGWGKPIWVTIPFATDHGNVVTLIDTRDGGVEAWVTMSKQNMALFDCEPQILQFTNP</sequence>
<dbReference type="PANTHER" id="PTHR31623">
    <property type="entry name" value="F21J9.9"/>
    <property type="match status" value="1"/>
</dbReference>
<evidence type="ECO:0000313" key="4">
    <source>
        <dbReference type="EMBL" id="POO00199.1"/>
    </source>
</evidence>
<dbReference type="PANTHER" id="PTHR31623:SF122">
    <property type="entry name" value="HXXXD-TYPE ACYL-TRANSFERASE FAMILY PROTEIN"/>
    <property type="match status" value="1"/>
</dbReference>
<evidence type="ECO:0000256" key="1">
    <source>
        <dbReference type="ARBA" id="ARBA00009861"/>
    </source>
</evidence>
<dbReference type="InterPro" id="IPR023213">
    <property type="entry name" value="CAT-like_dom_sf"/>
</dbReference>
<evidence type="ECO:0000256" key="2">
    <source>
        <dbReference type="ARBA" id="ARBA00022679"/>
    </source>
</evidence>
<dbReference type="AlphaFoldDB" id="A0A2P5FR23"/>
<evidence type="ECO:0000313" key="5">
    <source>
        <dbReference type="Proteomes" id="UP000237000"/>
    </source>
</evidence>
<reference evidence="5" key="1">
    <citation type="submission" date="2016-06" db="EMBL/GenBank/DDBJ databases">
        <title>Parallel loss of symbiosis genes in relatives of nitrogen-fixing non-legume Parasponia.</title>
        <authorList>
            <person name="Van Velzen R."/>
            <person name="Holmer R."/>
            <person name="Bu F."/>
            <person name="Rutten L."/>
            <person name="Van Zeijl A."/>
            <person name="Liu W."/>
            <person name="Santuari L."/>
            <person name="Cao Q."/>
            <person name="Sharma T."/>
            <person name="Shen D."/>
            <person name="Roswanjaya Y."/>
            <person name="Wardhani T."/>
            <person name="Kalhor M.S."/>
            <person name="Jansen J."/>
            <person name="Van den Hoogen J."/>
            <person name="Gungor B."/>
            <person name="Hartog M."/>
            <person name="Hontelez J."/>
            <person name="Verver J."/>
            <person name="Yang W.-C."/>
            <person name="Schijlen E."/>
            <person name="Repin R."/>
            <person name="Schilthuizen M."/>
            <person name="Schranz E."/>
            <person name="Heidstra R."/>
            <person name="Miyata K."/>
            <person name="Fedorova E."/>
            <person name="Kohlen W."/>
            <person name="Bisseling T."/>
            <person name="Smit S."/>
            <person name="Geurts R."/>
        </authorList>
    </citation>
    <scope>NUCLEOTIDE SEQUENCE [LARGE SCALE GENOMIC DNA]</scope>
    <source>
        <strain evidence="5">cv. RG33-2</strain>
    </source>
</reference>
<keyword evidence="3" id="KW-0012">Acyltransferase</keyword>
<dbReference type="Pfam" id="PF02458">
    <property type="entry name" value="Transferase"/>
    <property type="match status" value="1"/>
</dbReference>
<organism evidence="4 5">
    <name type="scientific">Trema orientale</name>
    <name type="common">Charcoal tree</name>
    <name type="synonym">Celtis orientalis</name>
    <dbReference type="NCBI Taxonomy" id="63057"/>
    <lineage>
        <taxon>Eukaryota</taxon>
        <taxon>Viridiplantae</taxon>
        <taxon>Streptophyta</taxon>
        <taxon>Embryophyta</taxon>
        <taxon>Tracheophyta</taxon>
        <taxon>Spermatophyta</taxon>
        <taxon>Magnoliopsida</taxon>
        <taxon>eudicotyledons</taxon>
        <taxon>Gunneridae</taxon>
        <taxon>Pentapetalae</taxon>
        <taxon>rosids</taxon>
        <taxon>fabids</taxon>
        <taxon>Rosales</taxon>
        <taxon>Cannabaceae</taxon>
        <taxon>Trema</taxon>
    </lineage>
</organism>
<comment type="caution">
    <text evidence="4">The sequence shown here is derived from an EMBL/GenBank/DDBJ whole genome shotgun (WGS) entry which is preliminary data.</text>
</comment>
<dbReference type="OrthoDB" id="1932220at2759"/>
<keyword evidence="2 4" id="KW-0808">Transferase</keyword>
<gene>
    <name evidence="4" type="ORF">TorRG33x02_039770</name>
</gene>
<dbReference type="EMBL" id="JXTC01000014">
    <property type="protein sequence ID" value="POO00199.1"/>
    <property type="molecule type" value="Genomic_DNA"/>
</dbReference>
<protein>
    <submittedName>
        <fullName evidence="4">Transferase</fullName>
    </submittedName>
</protein>
<name>A0A2P5FR23_TREOI</name>
<dbReference type="Proteomes" id="UP000237000">
    <property type="component" value="Unassembled WGS sequence"/>
</dbReference>
<dbReference type="STRING" id="63057.A0A2P5FR23"/>
<dbReference type="InParanoid" id="A0A2P5FR23"/>
<proteinExistence type="inferred from homology"/>
<dbReference type="GO" id="GO:0016746">
    <property type="term" value="F:acyltransferase activity"/>
    <property type="evidence" value="ECO:0007669"/>
    <property type="project" value="UniProtKB-KW"/>
</dbReference>
<dbReference type="Gene3D" id="3.30.559.10">
    <property type="entry name" value="Chloramphenicol acetyltransferase-like domain"/>
    <property type="match status" value="2"/>
</dbReference>
<accession>A0A2P5FR23</accession>